<organism evidence="1">
    <name type="scientific">Burkholderia pseudomallei 1710a</name>
    <dbReference type="NCBI Taxonomy" id="320371"/>
    <lineage>
        <taxon>Bacteria</taxon>
        <taxon>Pseudomonadati</taxon>
        <taxon>Pseudomonadota</taxon>
        <taxon>Betaproteobacteria</taxon>
        <taxon>Burkholderiales</taxon>
        <taxon>Burkholderiaceae</taxon>
        <taxon>Burkholderia</taxon>
        <taxon>pseudomallei group</taxon>
    </lineage>
</organism>
<reference evidence="1" key="1">
    <citation type="submission" date="2009-05" db="EMBL/GenBank/DDBJ databases">
        <authorList>
            <person name="Harkins D.M."/>
            <person name="DeShazer D."/>
            <person name="Woods D.E."/>
            <person name="Brinkac L.M."/>
            <person name="Brown K.A."/>
            <person name="Hung G.C."/>
            <person name="Tuanyok A."/>
            <person name="Zhang B."/>
            <person name="Nierman W.C."/>
        </authorList>
    </citation>
    <scope>NUCLEOTIDE SEQUENCE [LARGE SCALE GENOMIC DNA]</scope>
    <source>
        <strain evidence="1">1710a</strain>
    </source>
</reference>
<dbReference type="AlphaFoldDB" id="A0A0E1W9N7"/>
<sequence length="55" mass="5978">MQSPHYKGLPAAPPNGLFNRRDSVAAPLWRRAHISARVGRALPSFTLGAAAQRLQ</sequence>
<evidence type="ECO:0000313" key="1">
    <source>
        <dbReference type="EMBL" id="EET09066.1"/>
    </source>
</evidence>
<proteinExistence type="predicted"/>
<name>A0A0E1W9N7_BURPE</name>
<dbReference type="Proteomes" id="UP000001812">
    <property type="component" value="Chromosome I"/>
</dbReference>
<dbReference type="HOGENOM" id="CLU_3023190_0_0_4"/>
<protein>
    <submittedName>
        <fullName evidence="1">Uncharacterized protein</fullName>
    </submittedName>
</protein>
<dbReference type="EMBL" id="CM000832">
    <property type="protein sequence ID" value="EET09066.1"/>
    <property type="molecule type" value="Genomic_DNA"/>
</dbReference>
<accession>A0A0E1W9N7</accession>
<gene>
    <name evidence="1" type="ORF">BURPS1710A_3536</name>
</gene>